<gene>
    <name evidence="1" type="ORF">L1987_20292</name>
</gene>
<comment type="caution">
    <text evidence="1">The sequence shown here is derived from an EMBL/GenBank/DDBJ whole genome shotgun (WGS) entry which is preliminary data.</text>
</comment>
<dbReference type="Proteomes" id="UP001056120">
    <property type="component" value="Linkage Group LG07"/>
</dbReference>
<name>A0ACB9IT42_9ASTR</name>
<organism evidence="1 2">
    <name type="scientific">Smallanthus sonchifolius</name>
    <dbReference type="NCBI Taxonomy" id="185202"/>
    <lineage>
        <taxon>Eukaryota</taxon>
        <taxon>Viridiplantae</taxon>
        <taxon>Streptophyta</taxon>
        <taxon>Embryophyta</taxon>
        <taxon>Tracheophyta</taxon>
        <taxon>Spermatophyta</taxon>
        <taxon>Magnoliopsida</taxon>
        <taxon>eudicotyledons</taxon>
        <taxon>Gunneridae</taxon>
        <taxon>Pentapetalae</taxon>
        <taxon>asterids</taxon>
        <taxon>campanulids</taxon>
        <taxon>Asterales</taxon>
        <taxon>Asteraceae</taxon>
        <taxon>Asteroideae</taxon>
        <taxon>Heliantheae alliance</taxon>
        <taxon>Millerieae</taxon>
        <taxon>Smallanthus</taxon>
    </lineage>
</organism>
<dbReference type="EMBL" id="CM042024">
    <property type="protein sequence ID" value="KAI3810670.1"/>
    <property type="molecule type" value="Genomic_DNA"/>
</dbReference>
<proteinExistence type="predicted"/>
<evidence type="ECO:0000313" key="1">
    <source>
        <dbReference type="EMBL" id="KAI3810670.1"/>
    </source>
</evidence>
<protein>
    <submittedName>
        <fullName evidence="1">Uncharacterized protein</fullName>
    </submittedName>
</protein>
<accession>A0ACB9IT42</accession>
<reference evidence="2" key="1">
    <citation type="journal article" date="2022" name="Mol. Ecol. Resour.">
        <title>The genomes of chicory, endive, great burdock and yacon provide insights into Asteraceae palaeo-polyploidization history and plant inulin production.</title>
        <authorList>
            <person name="Fan W."/>
            <person name="Wang S."/>
            <person name="Wang H."/>
            <person name="Wang A."/>
            <person name="Jiang F."/>
            <person name="Liu H."/>
            <person name="Zhao H."/>
            <person name="Xu D."/>
            <person name="Zhang Y."/>
        </authorList>
    </citation>
    <scope>NUCLEOTIDE SEQUENCE [LARGE SCALE GENOMIC DNA]</scope>
    <source>
        <strain evidence="2">cv. Yunnan</strain>
    </source>
</reference>
<evidence type="ECO:0000313" key="2">
    <source>
        <dbReference type="Proteomes" id="UP001056120"/>
    </source>
</evidence>
<keyword evidence="2" id="KW-1185">Reference proteome</keyword>
<sequence>MHNPDFVNAEEKDVEDEDDDDDFVRQRPPRVISKTPQAKSRRNKETTKNKKANQPEVQQYHQYYEFTRKKMLPRIALSNLINCFANFNEDQKRKVNDMGFKPVLNLKLDSIPTELAFWMVQNYNAYTSTLNVGTRLIHITPEVVHRVMGIPLGTIPIEEKRPSGKDAVVVEWRSFYKNTIWIKRLFVLEFFRRVSEMQHSGRKFILNFLLVVVNDIRERMKRESDQHTLEWVCKKHLKNIENYMRPGRETEAQKKSKSLKIKTKKESGKTILEDNLDSNTKQLVVEEQDDGYDAEEEEEYLAICNEYKENEEHDFMISESRNHLILLQFHKFG</sequence>
<reference evidence="1 2" key="2">
    <citation type="journal article" date="2022" name="Mol. Ecol. Resour.">
        <title>The genomes of chicory, endive, great burdock and yacon provide insights into Asteraceae paleo-polyploidization history and plant inulin production.</title>
        <authorList>
            <person name="Fan W."/>
            <person name="Wang S."/>
            <person name="Wang H."/>
            <person name="Wang A."/>
            <person name="Jiang F."/>
            <person name="Liu H."/>
            <person name="Zhao H."/>
            <person name="Xu D."/>
            <person name="Zhang Y."/>
        </authorList>
    </citation>
    <scope>NUCLEOTIDE SEQUENCE [LARGE SCALE GENOMIC DNA]</scope>
    <source>
        <strain evidence="2">cv. Yunnan</strain>
        <tissue evidence="1">Leaves</tissue>
    </source>
</reference>